<feature type="transmembrane region" description="Helical" evidence="6">
    <location>
        <begin position="374"/>
        <end position="393"/>
    </location>
</feature>
<keyword evidence="2" id="KW-0813">Transport</keyword>
<dbReference type="PROSITE" id="PS00216">
    <property type="entry name" value="SUGAR_TRANSPORT_1"/>
    <property type="match status" value="1"/>
</dbReference>
<feature type="transmembrane region" description="Helical" evidence="6">
    <location>
        <begin position="51"/>
        <end position="72"/>
    </location>
</feature>
<gene>
    <name evidence="8" type="ORF">EYB31_28655</name>
</gene>
<organism evidence="8 9">
    <name type="scientific">Paenibacillus thalictri</name>
    <dbReference type="NCBI Taxonomy" id="2527873"/>
    <lineage>
        <taxon>Bacteria</taxon>
        <taxon>Bacillati</taxon>
        <taxon>Bacillota</taxon>
        <taxon>Bacilli</taxon>
        <taxon>Bacillales</taxon>
        <taxon>Paenibacillaceae</taxon>
        <taxon>Paenibacillus</taxon>
    </lineage>
</organism>
<dbReference type="GO" id="GO:0005886">
    <property type="term" value="C:plasma membrane"/>
    <property type="evidence" value="ECO:0007669"/>
    <property type="project" value="UniProtKB-SubCell"/>
</dbReference>
<dbReference type="PANTHER" id="PTHR43129:SF1">
    <property type="entry name" value="FOSMIDOMYCIN RESISTANCE PROTEIN"/>
    <property type="match status" value="1"/>
</dbReference>
<dbReference type="InterPro" id="IPR020846">
    <property type="entry name" value="MFS_dom"/>
</dbReference>
<keyword evidence="4 6" id="KW-1133">Transmembrane helix</keyword>
<evidence type="ECO:0000259" key="7">
    <source>
        <dbReference type="PROSITE" id="PS50850"/>
    </source>
</evidence>
<feature type="transmembrane region" description="Helical" evidence="6">
    <location>
        <begin position="289"/>
        <end position="306"/>
    </location>
</feature>
<dbReference type="RefSeq" id="WP_131016907.1">
    <property type="nucleotide sequence ID" value="NZ_SIRE01000023.1"/>
</dbReference>
<feature type="transmembrane region" description="Helical" evidence="6">
    <location>
        <begin position="172"/>
        <end position="193"/>
    </location>
</feature>
<accession>A0A4V2J3J1</accession>
<reference evidence="8 9" key="1">
    <citation type="submission" date="2019-02" db="EMBL/GenBank/DDBJ databases">
        <title>Paenibacillus sp. nov., isolated from surface-sterilized tissue of Thalictrum simplex L.</title>
        <authorList>
            <person name="Tuo L."/>
        </authorList>
    </citation>
    <scope>NUCLEOTIDE SEQUENCE [LARGE SCALE GENOMIC DNA]</scope>
    <source>
        <strain evidence="8 9">N2SHLJ1</strain>
    </source>
</reference>
<sequence length="405" mass="43430">MSSTATAATTVKQTATVMLVGVSLAHLLNDAMQSVVPAVFPLFQQSMKLSFAQIGWVAFTLNITASVLQPLIGAYTDRKPMPILLPLGMVFTLLGMAGLAFASSLAMLIFSAALIGVGSSVLHPESSRVAHLSAGKGRGLAQSIFQVGGNTGQALAPLLVAFVITPQGQLGFLWFTLLAIAGIVIQSYIGRWYGRQVRLESRPQRRAASSDDTLSKRFVAFVIGVLLVLLFSKFVYLASMTGYYAFYFMERYQLPLEKAQLSLFALQFAGMLGTLLGGPLADRFGRKKIIWFSILGTAPFSIWLPYAGPVGSMLLCLAIGIILMSGFSVIIVYAQEMLPGKVGTIAGLFFGLSFGMAGLGSVLLGWLIDQTTVAYVIHICAYLPLLGLFAFLLPKDAKLMRQSGV</sequence>
<dbReference type="Gene3D" id="1.20.1250.20">
    <property type="entry name" value="MFS general substrate transporter like domains"/>
    <property type="match status" value="2"/>
</dbReference>
<evidence type="ECO:0000256" key="5">
    <source>
        <dbReference type="ARBA" id="ARBA00023136"/>
    </source>
</evidence>
<feature type="transmembrane region" description="Helical" evidence="6">
    <location>
        <begin position="214"/>
        <end position="239"/>
    </location>
</feature>
<comment type="subcellular location">
    <subcellularLocation>
        <location evidence="1">Cell membrane</location>
        <topology evidence="1">Multi-pass membrane protein</topology>
    </subcellularLocation>
</comment>
<evidence type="ECO:0000256" key="2">
    <source>
        <dbReference type="ARBA" id="ARBA00022448"/>
    </source>
</evidence>
<dbReference type="InterPro" id="IPR005829">
    <property type="entry name" value="Sugar_transporter_CS"/>
</dbReference>
<dbReference type="PANTHER" id="PTHR43129">
    <property type="entry name" value="FOSMIDOMYCIN RESISTANCE PROTEIN"/>
    <property type="match status" value="1"/>
</dbReference>
<dbReference type="EMBL" id="SIRE01000023">
    <property type="protein sequence ID" value="TBL72721.1"/>
    <property type="molecule type" value="Genomic_DNA"/>
</dbReference>
<keyword evidence="5 6" id="KW-0472">Membrane</keyword>
<dbReference type="Proteomes" id="UP000293142">
    <property type="component" value="Unassembled WGS sequence"/>
</dbReference>
<dbReference type="CDD" id="cd17478">
    <property type="entry name" value="MFS_FsR"/>
    <property type="match status" value="1"/>
</dbReference>
<feature type="transmembrane region" description="Helical" evidence="6">
    <location>
        <begin position="259"/>
        <end position="277"/>
    </location>
</feature>
<evidence type="ECO:0000256" key="6">
    <source>
        <dbReference type="SAM" id="Phobius"/>
    </source>
</evidence>
<feature type="domain" description="Major facilitator superfamily (MFS) profile" evidence="7">
    <location>
        <begin position="18"/>
        <end position="398"/>
    </location>
</feature>
<dbReference type="Pfam" id="PF07690">
    <property type="entry name" value="MFS_1"/>
    <property type="match status" value="1"/>
</dbReference>
<dbReference type="AlphaFoldDB" id="A0A4V2J3J1"/>
<dbReference type="PROSITE" id="PS50850">
    <property type="entry name" value="MFS"/>
    <property type="match status" value="1"/>
</dbReference>
<evidence type="ECO:0000313" key="9">
    <source>
        <dbReference type="Proteomes" id="UP000293142"/>
    </source>
</evidence>
<dbReference type="SUPFAM" id="SSF103473">
    <property type="entry name" value="MFS general substrate transporter"/>
    <property type="match status" value="1"/>
</dbReference>
<dbReference type="InterPro" id="IPR011701">
    <property type="entry name" value="MFS"/>
</dbReference>
<evidence type="ECO:0000256" key="3">
    <source>
        <dbReference type="ARBA" id="ARBA00022692"/>
    </source>
</evidence>
<dbReference type="InterPro" id="IPR036259">
    <property type="entry name" value="MFS_trans_sf"/>
</dbReference>
<keyword evidence="9" id="KW-1185">Reference proteome</keyword>
<dbReference type="GO" id="GO:0022857">
    <property type="term" value="F:transmembrane transporter activity"/>
    <property type="evidence" value="ECO:0007669"/>
    <property type="project" value="InterPro"/>
</dbReference>
<dbReference type="OrthoDB" id="9770492at2"/>
<name>A0A4V2J3J1_9BACL</name>
<evidence type="ECO:0000313" key="8">
    <source>
        <dbReference type="EMBL" id="TBL72721.1"/>
    </source>
</evidence>
<feature type="transmembrane region" description="Helical" evidence="6">
    <location>
        <begin position="84"/>
        <end position="117"/>
    </location>
</feature>
<feature type="transmembrane region" description="Helical" evidence="6">
    <location>
        <begin position="312"/>
        <end position="333"/>
    </location>
</feature>
<protein>
    <submittedName>
        <fullName evidence="8">MFS transporter</fullName>
    </submittedName>
</protein>
<feature type="transmembrane region" description="Helical" evidence="6">
    <location>
        <begin position="345"/>
        <end position="368"/>
    </location>
</feature>
<evidence type="ECO:0000256" key="4">
    <source>
        <dbReference type="ARBA" id="ARBA00022989"/>
    </source>
</evidence>
<evidence type="ECO:0000256" key="1">
    <source>
        <dbReference type="ARBA" id="ARBA00004651"/>
    </source>
</evidence>
<comment type="caution">
    <text evidence="8">The sequence shown here is derived from an EMBL/GenBank/DDBJ whole genome shotgun (WGS) entry which is preliminary data.</text>
</comment>
<keyword evidence="3 6" id="KW-0812">Transmembrane</keyword>
<proteinExistence type="predicted"/>